<feature type="compositionally biased region" description="Low complexity" evidence="5">
    <location>
        <begin position="169"/>
        <end position="190"/>
    </location>
</feature>
<comment type="caution">
    <text evidence="8">The sequence shown here is derived from an EMBL/GenBank/DDBJ whole genome shotgun (WGS) entry which is preliminary data.</text>
</comment>
<dbReference type="Gene3D" id="2.60.120.260">
    <property type="entry name" value="Galactose-binding domain-like"/>
    <property type="match status" value="1"/>
</dbReference>
<feature type="domain" description="SUN" evidence="7">
    <location>
        <begin position="566"/>
        <end position="748"/>
    </location>
</feature>
<dbReference type="PANTHER" id="PTHR12911">
    <property type="entry name" value="SAD1/UNC-84-LIKE PROTEIN-RELATED"/>
    <property type="match status" value="1"/>
</dbReference>
<keyword evidence="9" id="KW-1185">Reference proteome</keyword>
<feature type="compositionally biased region" description="Acidic residues" evidence="5">
    <location>
        <begin position="117"/>
        <end position="135"/>
    </location>
</feature>
<keyword evidence="4 6" id="KW-0472">Membrane</keyword>
<dbReference type="EMBL" id="MU001492">
    <property type="protein sequence ID" value="KAF2451383.1"/>
    <property type="molecule type" value="Genomic_DNA"/>
</dbReference>
<dbReference type="Pfam" id="PF07738">
    <property type="entry name" value="Sad1_UNC"/>
    <property type="match status" value="1"/>
</dbReference>
<dbReference type="PANTHER" id="PTHR12911:SF8">
    <property type="entry name" value="KLAROID PROTEIN-RELATED"/>
    <property type="match status" value="1"/>
</dbReference>
<evidence type="ECO:0000256" key="1">
    <source>
        <dbReference type="ARBA" id="ARBA00004370"/>
    </source>
</evidence>
<comment type="subcellular location">
    <subcellularLocation>
        <location evidence="1">Membrane</location>
    </subcellularLocation>
</comment>
<dbReference type="InterPro" id="IPR045119">
    <property type="entry name" value="SUN1-5"/>
</dbReference>
<name>A0A9P4PY83_9PLEO</name>
<feature type="region of interest" description="Disordered" evidence="5">
    <location>
        <begin position="79"/>
        <end position="196"/>
    </location>
</feature>
<dbReference type="GO" id="GO:0043495">
    <property type="term" value="F:protein-membrane adaptor activity"/>
    <property type="evidence" value="ECO:0007669"/>
    <property type="project" value="TreeGrafter"/>
</dbReference>
<feature type="region of interest" description="Disordered" evidence="5">
    <location>
        <begin position="227"/>
        <end position="264"/>
    </location>
</feature>
<proteinExistence type="predicted"/>
<feature type="region of interest" description="Disordered" evidence="5">
    <location>
        <begin position="1"/>
        <end position="61"/>
    </location>
</feature>
<reference evidence="8" key="1">
    <citation type="journal article" date="2020" name="Stud. Mycol.">
        <title>101 Dothideomycetes genomes: a test case for predicting lifestyles and emergence of pathogens.</title>
        <authorList>
            <person name="Haridas S."/>
            <person name="Albert R."/>
            <person name="Binder M."/>
            <person name="Bloem J."/>
            <person name="Labutti K."/>
            <person name="Salamov A."/>
            <person name="Andreopoulos B."/>
            <person name="Baker S."/>
            <person name="Barry K."/>
            <person name="Bills G."/>
            <person name="Bluhm B."/>
            <person name="Cannon C."/>
            <person name="Castanera R."/>
            <person name="Culley D."/>
            <person name="Daum C."/>
            <person name="Ezra D."/>
            <person name="Gonzalez J."/>
            <person name="Henrissat B."/>
            <person name="Kuo A."/>
            <person name="Liang C."/>
            <person name="Lipzen A."/>
            <person name="Lutzoni F."/>
            <person name="Magnuson J."/>
            <person name="Mondo S."/>
            <person name="Nolan M."/>
            <person name="Ohm R."/>
            <person name="Pangilinan J."/>
            <person name="Park H.-J."/>
            <person name="Ramirez L."/>
            <person name="Alfaro M."/>
            <person name="Sun H."/>
            <person name="Tritt A."/>
            <person name="Yoshinaga Y."/>
            <person name="Zwiers L.-H."/>
            <person name="Turgeon B."/>
            <person name="Goodwin S."/>
            <person name="Spatafora J."/>
            <person name="Crous P."/>
            <person name="Grigoriev I."/>
        </authorList>
    </citation>
    <scope>NUCLEOTIDE SEQUENCE</scope>
    <source>
        <strain evidence="8">CBS 690.94</strain>
    </source>
</reference>
<dbReference type="Proteomes" id="UP000799764">
    <property type="component" value="Unassembled WGS sequence"/>
</dbReference>
<evidence type="ECO:0000256" key="5">
    <source>
        <dbReference type="SAM" id="MobiDB-lite"/>
    </source>
</evidence>
<organism evidence="8 9">
    <name type="scientific">Karstenula rhodostoma CBS 690.94</name>
    <dbReference type="NCBI Taxonomy" id="1392251"/>
    <lineage>
        <taxon>Eukaryota</taxon>
        <taxon>Fungi</taxon>
        <taxon>Dikarya</taxon>
        <taxon>Ascomycota</taxon>
        <taxon>Pezizomycotina</taxon>
        <taxon>Dothideomycetes</taxon>
        <taxon>Pleosporomycetidae</taxon>
        <taxon>Pleosporales</taxon>
        <taxon>Massarineae</taxon>
        <taxon>Didymosphaeriaceae</taxon>
        <taxon>Karstenula</taxon>
    </lineage>
</organism>
<evidence type="ECO:0000256" key="3">
    <source>
        <dbReference type="ARBA" id="ARBA00022989"/>
    </source>
</evidence>
<protein>
    <recommendedName>
        <fullName evidence="7">SUN domain-containing protein</fullName>
    </recommendedName>
</protein>
<dbReference type="PROSITE" id="PS51469">
    <property type="entry name" value="SUN"/>
    <property type="match status" value="1"/>
</dbReference>
<evidence type="ECO:0000256" key="2">
    <source>
        <dbReference type="ARBA" id="ARBA00022692"/>
    </source>
</evidence>
<gene>
    <name evidence="8" type="ORF">P171DRAFT_5419</name>
</gene>
<evidence type="ECO:0000313" key="9">
    <source>
        <dbReference type="Proteomes" id="UP000799764"/>
    </source>
</evidence>
<feature type="compositionally biased region" description="Low complexity" evidence="5">
    <location>
        <begin position="1"/>
        <end position="30"/>
    </location>
</feature>
<sequence length="758" mass="81796">MATPRRSTRVASAARSIASQSAVSAVPVTQDTPHRGPGRPRALPKVQSRQSTAYGASGRIGAAQELIVPKTGFADAFDSQRGAAIARSSEERSARSSPAGRTPSRRSERGTPSQMDYESDPPSEEEEEEDEEDISAETSKSFGMNHEAGMLRGPTPTNQTPARRDRTATPRTTVTSSFVATSSVTTRSVRPAPDRRISPVRPINALLAENPVRPPVREAAAGGATSRFPLARPGQESAAASLTPRAPAVKPVQESTASPRAPFVRPDLGSRIGGFIPRVPADRLAPAAVGTGSRAPPLRPAQTANGAPVVHRPIPPRAAPVPEVGAEDPAPGVPLLDRIKGFPWHYIAIAALAALLAFAGGLAAKNSSPYTLPTQLANGWKSFTGRFTPTTWIPTAPVDNSGLKARVDDVELTLKDIQNYIHSLGDEVPDYVVVSRSPSGTMNVPKQFWDAIISRIRKEGPSIEWDTFVQNNEEKLRSAIGTEAAVLRKDLFKAIDSNFNAIAIDFDKKLEAHTRILVKDVEKVASKEAKKVAVEHARLRSMALSNLIANVELQYGKPNYFSTGLGAEPISGITSPTLSPTTARWKNILHRIVAPKINPPLTALQTWDEPGDCWCAAPDENKSGKAQLGIELGEPMFPTQLTIEHLPRSSAPSEDIGSAPQNVEFWVKSDEPAIERFAFDGERCEDGPEGWQCLGKVRYDRNGANHVQTFLLDGEAQEPVQKVMLRVTSNWGADHTCLYRVRLHGKGLRPVPENKSSL</sequence>
<feature type="region of interest" description="Disordered" evidence="5">
    <location>
        <begin position="289"/>
        <end position="325"/>
    </location>
</feature>
<evidence type="ECO:0000256" key="6">
    <source>
        <dbReference type="SAM" id="Phobius"/>
    </source>
</evidence>
<dbReference type="AlphaFoldDB" id="A0A9P4PY83"/>
<accession>A0A9P4PY83</accession>
<evidence type="ECO:0000256" key="4">
    <source>
        <dbReference type="ARBA" id="ARBA00023136"/>
    </source>
</evidence>
<evidence type="ECO:0000259" key="7">
    <source>
        <dbReference type="PROSITE" id="PS51469"/>
    </source>
</evidence>
<dbReference type="InterPro" id="IPR012919">
    <property type="entry name" value="SUN_dom"/>
</dbReference>
<keyword evidence="3 6" id="KW-1133">Transmembrane helix</keyword>
<dbReference type="GO" id="GO:0034993">
    <property type="term" value="C:meiotic nuclear membrane microtubule tethering complex"/>
    <property type="evidence" value="ECO:0007669"/>
    <property type="project" value="TreeGrafter"/>
</dbReference>
<keyword evidence="2 6" id="KW-0812">Transmembrane</keyword>
<feature type="transmembrane region" description="Helical" evidence="6">
    <location>
        <begin position="344"/>
        <end position="364"/>
    </location>
</feature>
<dbReference type="OrthoDB" id="342281at2759"/>
<evidence type="ECO:0000313" key="8">
    <source>
        <dbReference type="EMBL" id="KAF2451383.1"/>
    </source>
</evidence>